<comment type="caution">
    <text evidence="1">The sequence shown here is derived from an EMBL/GenBank/DDBJ whole genome shotgun (WGS) entry which is preliminary data.</text>
</comment>
<keyword evidence="2" id="KW-1185">Reference proteome</keyword>
<evidence type="ECO:0000313" key="2">
    <source>
        <dbReference type="Proteomes" id="UP001152795"/>
    </source>
</evidence>
<dbReference type="OrthoDB" id="5962118at2759"/>
<proteinExistence type="predicted"/>
<organism evidence="1 2">
    <name type="scientific">Paramuricea clavata</name>
    <name type="common">Red gorgonian</name>
    <name type="synonym">Violescent sea-whip</name>
    <dbReference type="NCBI Taxonomy" id="317549"/>
    <lineage>
        <taxon>Eukaryota</taxon>
        <taxon>Metazoa</taxon>
        <taxon>Cnidaria</taxon>
        <taxon>Anthozoa</taxon>
        <taxon>Octocorallia</taxon>
        <taxon>Malacalcyonacea</taxon>
        <taxon>Plexauridae</taxon>
        <taxon>Paramuricea</taxon>
    </lineage>
</organism>
<gene>
    <name evidence="1" type="ORF">PACLA_8A054434</name>
</gene>
<dbReference type="AlphaFoldDB" id="A0A7D9DJL8"/>
<reference evidence="1" key="1">
    <citation type="submission" date="2020-04" db="EMBL/GenBank/DDBJ databases">
        <authorList>
            <person name="Alioto T."/>
            <person name="Alioto T."/>
            <person name="Gomez Garrido J."/>
        </authorList>
    </citation>
    <scope>NUCLEOTIDE SEQUENCE</scope>
    <source>
        <strain evidence="1">A484AB</strain>
    </source>
</reference>
<name>A0A7D9DJL8_PARCT</name>
<sequence>MKRLRHFLALLSLVVMILICSESKVNGVDIPLEWISYVQKITQQFDRERWSPVCIPYKEIPIKNMHTVMEATPIVIYNFIPDIIIWDPLIQYPTLCDVIKKCLAENCEHIMERKEWQNGRNTNAMPRLVHGIDGVVLLVSRVYLCSSGHRYLSHDERLLGRLPSQNHIPFILSHRSGLTIQCLSLVVSLISKGNKISTVEDALRETRRETFYHKVLCSFELSGKTETNSNIFKFENSINGRLCPGSKILLSSFLQNFWKYEVYYRKRMHEIGIYEDWICCDHTFKSVTNVGIYQNRDKDGLKWVKQFKSLFIVLNDIGQVLSWQLADDTSHDTVIDTFKEINQRLKAKTKTLKEVYVDDCCKVRNKLQCVFGNTVAVKLDLFHAIQRITKKTSKRHSLFYDFVGSLKHVFRDSRDLGDARLLSTPNPEKLRNNLDAFVRRWSNVKSHDGKIILTPQVLEEINKLRPHITKGCLSYIRPGIGTNRDESLHKRINNFMKYSKVGTEFAYALLMSVFDHYNEDVKKPSERQSSLQYVTEHIIDPKKESVSMPPKFGLTTPPRSTDLCTELEERESSEEDNDISDSSLIEILENVKVLSQIVREIKEKSVNRAIFNERYIPFMNSATSLFYHKKSRAGHYDSVVWNDVGDSSQSWEIEQSRCHCINTN</sequence>
<evidence type="ECO:0000313" key="1">
    <source>
        <dbReference type="EMBL" id="CAB3984751.1"/>
    </source>
</evidence>
<dbReference type="EMBL" id="CACRXK020000780">
    <property type="protein sequence ID" value="CAB3984751.1"/>
    <property type="molecule type" value="Genomic_DNA"/>
</dbReference>
<accession>A0A7D9DJL8</accession>
<protein>
    <submittedName>
        <fullName evidence="1">Uncharacterized protein</fullName>
    </submittedName>
</protein>
<dbReference type="Proteomes" id="UP001152795">
    <property type="component" value="Unassembled WGS sequence"/>
</dbReference>